<dbReference type="EMBL" id="JALJOU010000004">
    <property type="protein sequence ID" value="KAK9844100.1"/>
    <property type="molecule type" value="Genomic_DNA"/>
</dbReference>
<dbReference type="SMART" id="SM00027">
    <property type="entry name" value="EH"/>
    <property type="match status" value="2"/>
</dbReference>
<dbReference type="PROSITE" id="PS50222">
    <property type="entry name" value="EF_HAND_2"/>
    <property type="match status" value="2"/>
</dbReference>
<feature type="coiled-coil region" evidence="1">
    <location>
        <begin position="386"/>
        <end position="452"/>
    </location>
</feature>
<dbReference type="SUPFAM" id="SSF47473">
    <property type="entry name" value="EF-hand"/>
    <property type="match status" value="2"/>
</dbReference>
<feature type="domain" description="EH" evidence="3">
    <location>
        <begin position="132"/>
        <end position="191"/>
    </location>
</feature>
<feature type="region of interest" description="Disordered" evidence="2">
    <location>
        <begin position="574"/>
        <end position="611"/>
    </location>
</feature>
<feature type="domain" description="EF-hand" evidence="4">
    <location>
        <begin position="131"/>
        <end position="166"/>
    </location>
</feature>
<comment type="caution">
    <text evidence="5">The sequence shown here is derived from an EMBL/GenBank/DDBJ whole genome shotgun (WGS) entry which is preliminary data.</text>
</comment>
<reference evidence="5 6" key="1">
    <citation type="journal article" date="2024" name="Nat. Commun.">
        <title>Phylogenomics reveals the evolutionary origins of lichenization in chlorophyte algae.</title>
        <authorList>
            <person name="Puginier C."/>
            <person name="Libourel C."/>
            <person name="Otte J."/>
            <person name="Skaloud P."/>
            <person name="Haon M."/>
            <person name="Grisel S."/>
            <person name="Petersen M."/>
            <person name="Berrin J.G."/>
            <person name="Delaux P.M."/>
            <person name="Dal Grande F."/>
            <person name="Keller J."/>
        </authorList>
    </citation>
    <scope>NUCLEOTIDE SEQUENCE [LARGE SCALE GENOMIC DNA]</scope>
    <source>
        <strain evidence="5 6">SAG 245.80</strain>
    </source>
</reference>
<dbReference type="Pfam" id="PF12763">
    <property type="entry name" value="EH"/>
    <property type="match status" value="2"/>
</dbReference>
<feature type="domain" description="EH" evidence="3">
    <location>
        <begin position="2"/>
        <end position="47"/>
    </location>
</feature>
<dbReference type="Gene3D" id="1.10.238.10">
    <property type="entry name" value="EF-hand"/>
    <property type="match status" value="2"/>
</dbReference>
<dbReference type="InterPro" id="IPR011992">
    <property type="entry name" value="EF-hand-dom_pair"/>
</dbReference>
<sequence>MDVDLFNEWFRIADTDHDNLVSGAEAVTFFQRSGLTQDTLFQVWNLVAGDSPSLTKPQFYSTLRLISLAQRDGGVLNEAAARSVMIGVGPAVPPPVMAGLEARRPSTTQQTWQAAPQVPDPAARYPPMAAADAEHYRSVFAAMDADRDGYLQGSECFAFFLQSGLGKGALKDVWAAVAGDEGRLSASQFLACLYLIDLARRGLPVPAHAPPAGPDFPPIAGGSRPGIGSGLSLPGMQQGGHDVFAHELPLPPLPPRAAYAPSDPPSHAARTPSLENATLAGLAPQQAARVRSEHSSAAGLDEQLWQAQAGAQAAQQREAMYRAALQELTLFKSRTSAALLQARAAPAQERRDREAADADAMQAQYQAAWVGAEATHAQGRQLLDNLTRARARKAEATTKLAELQCDIAQLEQLSPDQVAAEDSATRQLLEEVAAAEARRSQLELQAEAAGEERRLLARALEELQLSCAAGQADVAAAQRDLDSVRDKLKAEDEGAAAELKRLLRSTAAVYRTLLSHAEAARVEVPPEARLGGGSSAESALVWNEFAAADAANWDNFDDEGFEVVSALPAISRSSSPGPLDAGARMVPPGGHGNGIGDSGGGEPSGSAASASAAFAVDKDDMATSAPHAALAFGGGANRAQSTDGWAAF</sequence>
<dbReference type="GO" id="GO:0005737">
    <property type="term" value="C:cytoplasm"/>
    <property type="evidence" value="ECO:0007669"/>
    <property type="project" value="TreeGrafter"/>
</dbReference>
<feature type="compositionally biased region" description="Gly residues" evidence="2">
    <location>
        <begin position="589"/>
        <end position="603"/>
    </location>
</feature>
<dbReference type="InterPro" id="IPR002048">
    <property type="entry name" value="EF_hand_dom"/>
</dbReference>
<dbReference type="GO" id="GO:0005509">
    <property type="term" value="F:calcium ion binding"/>
    <property type="evidence" value="ECO:0007669"/>
    <property type="project" value="InterPro"/>
</dbReference>
<name>A0AAW1SE51_9CHLO</name>
<proteinExistence type="predicted"/>
<dbReference type="PANTHER" id="PTHR11216:SF170">
    <property type="entry name" value="DYNAMIN ASSOCIATED PROTEIN 160, ISOFORM D"/>
    <property type="match status" value="1"/>
</dbReference>
<dbReference type="PANTHER" id="PTHR11216">
    <property type="entry name" value="EH DOMAIN"/>
    <property type="match status" value="1"/>
</dbReference>
<evidence type="ECO:0000256" key="2">
    <source>
        <dbReference type="SAM" id="MobiDB-lite"/>
    </source>
</evidence>
<dbReference type="GO" id="GO:0016197">
    <property type="term" value="P:endosomal transport"/>
    <property type="evidence" value="ECO:0007669"/>
    <property type="project" value="TreeGrafter"/>
</dbReference>
<evidence type="ECO:0000259" key="4">
    <source>
        <dbReference type="PROSITE" id="PS50222"/>
    </source>
</evidence>
<gene>
    <name evidence="5" type="ORF">WJX81_004424</name>
</gene>
<evidence type="ECO:0000259" key="3">
    <source>
        <dbReference type="PROSITE" id="PS50031"/>
    </source>
</evidence>
<dbReference type="GO" id="GO:0006897">
    <property type="term" value="P:endocytosis"/>
    <property type="evidence" value="ECO:0007669"/>
    <property type="project" value="TreeGrafter"/>
</dbReference>
<feature type="domain" description="EF-hand" evidence="4">
    <location>
        <begin position="1"/>
        <end position="36"/>
    </location>
</feature>
<dbReference type="GO" id="GO:0005886">
    <property type="term" value="C:plasma membrane"/>
    <property type="evidence" value="ECO:0007669"/>
    <property type="project" value="TreeGrafter"/>
</dbReference>
<organism evidence="5 6">
    <name type="scientific">Elliptochloris bilobata</name>
    <dbReference type="NCBI Taxonomy" id="381761"/>
    <lineage>
        <taxon>Eukaryota</taxon>
        <taxon>Viridiplantae</taxon>
        <taxon>Chlorophyta</taxon>
        <taxon>core chlorophytes</taxon>
        <taxon>Trebouxiophyceae</taxon>
        <taxon>Trebouxiophyceae incertae sedis</taxon>
        <taxon>Elliptochloris clade</taxon>
        <taxon>Elliptochloris</taxon>
    </lineage>
</organism>
<evidence type="ECO:0000256" key="1">
    <source>
        <dbReference type="SAM" id="Coils"/>
    </source>
</evidence>
<keyword evidence="6" id="KW-1185">Reference proteome</keyword>
<dbReference type="Proteomes" id="UP001445335">
    <property type="component" value="Unassembled WGS sequence"/>
</dbReference>
<accession>A0AAW1SE51</accession>
<dbReference type="InterPro" id="IPR000261">
    <property type="entry name" value="EH_dom"/>
</dbReference>
<evidence type="ECO:0000313" key="5">
    <source>
        <dbReference type="EMBL" id="KAK9844100.1"/>
    </source>
</evidence>
<dbReference type="PROSITE" id="PS50031">
    <property type="entry name" value="EH"/>
    <property type="match status" value="2"/>
</dbReference>
<evidence type="ECO:0000313" key="6">
    <source>
        <dbReference type="Proteomes" id="UP001445335"/>
    </source>
</evidence>
<keyword evidence="1" id="KW-0175">Coiled coil</keyword>
<dbReference type="SMART" id="SM00054">
    <property type="entry name" value="EFh"/>
    <property type="match status" value="2"/>
</dbReference>
<feature type="region of interest" description="Disordered" evidence="2">
    <location>
        <begin position="209"/>
        <end position="233"/>
    </location>
</feature>
<dbReference type="CDD" id="cd00052">
    <property type="entry name" value="EH"/>
    <property type="match status" value="1"/>
</dbReference>
<dbReference type="AlphaFoldDB" id="A0AAW1SE51"/>
<evidence type="ECO:0008006" key="7">
    <source>
        <dbReference type="Google" id="ProtNLM"/>
    </source>
</evidence>
<protein>
    <recommendedName>
        <fullName evidence="7">Epidermal growth factor receptor substrate 15</fullName>
    </recommendedName>
</protein>